<dbReference type="SUPFAM" id="SSF47565">
    <property type="entry name" value="Insect pheromone/odorant-binding proteins"/>
    <property type="match status" value="1"/>
</dbReference>
<dbReference type="GO" id="GO:0005549">
    <property type="term" value="F:odorant binding"/>
    <property type="evidence" value="ECO:0007669"/>
    <property type="project" value="InterPro"/>
</dbReference>
<keyword evidence="4 6" id="KW-0732">Signal</keyword>
<dbReference type="SMART" id="SM00708">
    <property type="entry name" value="PhBP"/>
    <property type="match status" value="1"/>
</dbReference>
<accession>A0A7D0PAF0</accession>
<dbReference type="Pfam" id="PF01395">
    <property type="entry name" value="PBP_GOBP"/>
    <property type="match status" value="1"/>
</dbReference>
<dbReference type="PANTHER" id="PTHR11857">
    <property type="entry name" value="ODORANT BINDING PROTEIN-RELATED"/>
    <property type="match status" value="1"/>
</dbReference>
<dbReference type="PANTHER" id="PTHR11857:SF46">
    <property type="entry name" value="GENERAL ODORANT-BINDING PROTEIN 99A-RELATED"/>
    <property type="match status" value="1"/>
</dbReference>
<feature type="chain" id="PRO_5028020564" evidence="6">
    <location>
        <begin position="19"/>
        <end position="130"/>
    </location>
</feature>
<comment type="subcellular location">
    <subcellularLocation>
        <location evidence="1">Secreted</location>
    </subcellularLocation>
</comment>
<sequence>MKFLIFFVLITVVSVSAGYDVKNKEDLDRARKECIQELKVPGGLVDEYRKKIYKFEGVTPCYIKCVFSRLGLFDDAIGFQTNYYLAQIGKGEGVRDGVTGCFDNSGTDTCAWAYKGFVCFFKNGFLPDGF</sequence>
<dbReference type="InterPro" id="IPR036728">
    <property type="entry name" value="PBP_GOBP_sf"/>
</dbReference>
<proteinExistence type="evidence at transcript level"/>
<feature type="signal peptide" evidence="6">
    <location>
        <begin position="1"/>
        <end position="18"/>
    </location>
</feature>
<dbReference type="CDD" id="cd23992">
    <property type="entry name" value="PBP_GOBP"/>
    <property type="match status" value="1"/>
</dbReference>
<evidence type="ECO:0000256" key="3">
    <source>
        <dbReference type="ARBA" id="ARBA00022525"/>
    </source>
</evidence>
<evidence type="ECO:0000313" key="7">
    <source>
        <dbReference type="EMBL" id="QGW50672.1"/>
    </source>
</evidence>
<evidence type="ECO:0000256" key="4">
    <source>
        <dbReference type="ARBA" id="ARBA00022729"/>
    </source>
</evidence>
<evidence type="ECO:0000256" key="5">
    <source>
        <dbReference type="ARBA" id="ARBA00023157"/>
    </source>
</evidence>
<dbReference type="GO" id="GO:0007608">
    <property type="term" value="P:sensory perception of smell"/>
    <property type="evidence" value="ECO:0007669"/>
    <property type="project" value="TreeGrafter"/>
</dbReference>
<evidence type="ECO:0000256" key="1">
    <source>
        <dbReference type="ARBA" id="ARBA00004613"/>
    </source>
</evidence>
<dbReference type="AlphaFoldDB" id="A0A7D0PAF0"/>
<evidence type="ECO:0000256" key="6">
    <source>
        <dbReference type="SAM" id="SignalP"/>
    </source>
</evidence>
<comment type="similarity">
    <text evidence="2">Belongs to the PBP/GOBP family.</text>
</comment>
<dbReference type="Gene3D" id="1.10.238.20">
    <property type="entry name" value="Pheromone/general odorant binding protein domain"/>
    <property type="match status" value="1"/>
</dbReference>
<organism evidence="7">
    <name type="scientific">Propsilocerus akamusi</name>
    <dbReference type="NCBI Taxonomy" id="903466"/>
    <lineage>
        <taxon>Eukaryota</taxon>
        <taxon>Metazoa</taxon>
        <taxon>Ecdysozoa</taxon>
        <taxon>Arthropoda</taxon>
        <taxon>Hexapoda</taxon>
        <taxon>Insecta</taxon>
        <taxon>Pterygota</taxon>
        <taxon>Neoptera</taxon>
        <taxon>Endopterygota</taxon>
        <taxon>Diptera</taxon>
        <taxon>Nematocera</taxon>
        <taxon>Chironomoidea</taxon>
        <taxon>Chironomidae</taxon>
        <taxon>Propsilocerus</taxon>
    </lineage>
</organism>
<keyword evidence="3" id="KW-0964">Secreted</keyword>
<dbReference type="EMBL" id="MN132999">
    <property type="protein sequence ID" value="QGW50672.1"/>
    <property type="molecule type" value="mRNA"/>
</dbReference>
<keyword evidence="5" id="KW-1015">Disulfide bond</keyword>
<dbReference type="InterPro" id="IPR006170">
    <property type="entry name" value="PBP/GOBP"/>
</dbReference>
<evidence type="ECO:0000256" key="2">
    <source>
        <dbReference type="ARBA" id="ARBA00008098"/>
    </source>
</evidence>
<name>A0A7D0PAF0_9DIPT</name>
<dbReference type="SMR" id="A0A7D0PAF0"/>
<dbReference type="GO" id="GO:0005615">
    <property type="term" value="C:extracellular space"/>
    <property type="evidence" value="ECO:0007669"/>
    <property type="project" value="TreeGrafter"/>
</dbReference>
<protein>
    <submittedName>
        <fullName evidence="7">Odorant-binding protein 8</fullName>
    </submittedName>
</protein>
<reference evidence="7" key="1">
    <citation type="submission" date="2019-07" db="EMBL/GenBank/DDBJ databases">
        <title>Identification and Expression Pattern of Chemosensory Genes from the Transcriptome of the Propsilocerus akamusi.</title>
        <authorList>
            <person name="Yan C."/>
            <person name="Pan L."/>
        </authorList>
    </citation>
    <scope>NUCLEOTIDE SEQUENCE</scope>
</reference>